<dbReference type="PANTHER" id="PTHR30060:SF0">
    <property type="entry name" value="COILED-COIL PROTEIN (DUF2040)-RELATED"/>
    <property type="match status" value="1"/>
</dbReference>
<evidence type="ECO:0000256" key="2">
    <source>
        <dbReference type="ARBA" id="ARBA00023054"/>
    </source>
</evidence>
<evidence type="ECO:0000313" key="6">
    <source>
        <dbReference type="Proteomes" id="UP000464620"/>
    </source>
</evidence>
<dbReference type="PANTHER" id="PTHR30060">
    <property type="entry name" value="INNER MEMBRANE PROTEIN"/>
    <property type="match status" value="1"/>
</dbReference>
<name>A0A6B9VCS5_ARAHY</name>
<dbReference type="EMBL" id="CP031001">
    <property type="protein sequence ID" value="QHN79430.1"/>
    <property type="molecule type" value="Genomic_DNA"/>
</dbReference>
<feature type="compositionally biased region" description="Polar residues" evidence="3">
    <location>
        <begin position="205"/>
        <end position="215"/>
    </location>
</feature>
<proteinExistence type="inferred from homology"/>
<evidence type="ECO:0000256" key="1">
    <source>
        <dbReference type="ARBA" id="ARBA00010126"/>
    </source>
</evidence>
<feature type="region of interest" description="Disordered" evidence="3">
    <location>
        <begin position="177"/>
        <end position="290"/>
    </location>
</feature>
<accession>A0A6B9VCS5</accession>
<feature type="region of interest" description="Disordered" evidence="3">
    <location>
        <begin position="1"/>
        <end position="27"/>
    </location>
</feature>
<evidence type="ECO:0000256" key="3">
    <source>
        <dbReference type="SAM" id="MobiDB-lite"/>
    </source>
</evidence>
<feature type="compositionally biased region" description="Basic and acidic residues" evidence="3">
    <location>
        <begin position="179"/>
        <end position="201"/>
    </location>
</feature>
<dbReference type="InterPro" id="IPR018612">
    <property type="entry name" value="NSRP1_N"/>
</dbReference>
<reference evidence="5 6" key="1">
    <citation type="submission" date="2020-01" db="EMBL/GenBank/DDBJ databases">
        <title>Genome sequence of Arachis hypogaea, cultivar Shitouqi.</title>
        <authorList>
            <person name="Zhuang W."/>
            <person name="Chen H."/>
            <person name="Varshney R."/>
            <person name="Wang D."/>
            <person name="Ming R."/>
        </authorList>
    </citation>
    <scope>NUCLEOTIDE SEQUENCE [LARGE SCALE GENOMIC DNA]</scope>
    <source>
        <tissue evidence="5">Young leaf</tissue>
    </source>
</reference>
<evidence type="ECO:0000259" key="4">
    <source>
        <dbReference type="Pfam" id="PF09745"/>
    </source>
</evidence>
<comment type="similarity">
    <text evidence="1">Belongs to the NSRP1 family.</text>
</comment>
<evidence type="ECO:0000313" key="5">
    <source>
        <dbReference type="EMBL" id="QHN79430.1"/>
    </source>
</evidence>
<feature type="domain" description="Nuclear speckle splicing regulatory protein 1 N-terminal" evidence="4">
    <location>
        <begin position="52"/>
        <end position="158"/>
    </location>
</feature>
<dbReference type="GO" id="GO:0000381">
    <property type="term" value="P:regulation of alternative mRNA splicing, via spliceosome"/>
    <property type="evidence" value="ECO:0007669"/>
    <property type="project" value="InterPro"/>
</dbReference>
<dbReference type="AlphaFoldDB" id="A0A6B9VCS5"/>
<gene>
    <name evidence="5" type="ORF">DS421_19g669970</name>
</gene>
<feature type="compositionally biased region" description="Polar residues" evidence="3">
    <location>
        <begin position="224"/>
        <end position="242"/>
    </location>
</feature>
<feature type="compositionally biased region" description="Basic and acidic residues" evidence="3">
    <location>
        <begin position="273"/>
        <end position="290"/>
    </location>
</feature>
<protein>
    <submittedName>
        <fullName evidence="5">Nuclear speckle splicing regulatory protein</fullName>
    </submittedName>
</protein>
<sequence length="290" mass="34110">MSKYGLNLRPAKQKQQPKRPSLAAPFGFNDDQWNDVEREIALQASKKKTLMDQKKALEEDPTVFDYDGVYDKMKEKVARPLIQDREQRKHVEFQYFMQHLRREVKVYPKERSKYNHLYDDKDKFITEAYRKKLAELERQMELERLCELQEERDDVTKKRDLLLDFYTNLDKNVAYGAQDPREKTCEDTKLDAPDRHKHNEVPDELQNSPVKSSMKNDVDWGETPNPSNRTVDQSDMKPNSEASMEGKDSVEQSSASQPKADHHKRSQDAVAATKERILARKKTKDKDKEF</sequence>
<dbReference type="Proteomes" id="UP000464620">
    <property type="component" value="Chromosome B09"/>
</dbReference>
<dbReference type="Pfam" id="PF09745">
    <property type="entry name" value="NSRP1_N"/>
    <property type="match status" value="1"/>
</dbReference>
<keyword evidence="2" id="KW-0175">Coiled coil</keyword>
<organism evidence="5 6">
    <name type="scientific">Arachis hypogaea</name>
    <name type="common">Peanut</name>
    <dbReference type="NCBI Taxonomy" id="3818"/>
    <lineage>
        <taxon>Eukaryota</taxon>
        <taxon>Viridiplantae</taxon>
        <taxon>Streptophyta</taxon>
        <taxon>Embryophyta</taxon>
        <taxon>Tracheophyta</taxon>
        <taxon>Spermatophyta</taxon>
        <taxon>Magnoliopsida</taxon>
        <taxon>eudicotyledons</taxon>
        <taxon>Gunneridae</taxon>
        <taxon>Pentapetalae</taxon>
        <taxon>rosids</taxon>
        <taxon>fabids</taxon>
        <taxon>Fabales</taxon>
        <taxon>Fabaceae</taxon>
        <taxon>Papilionoideae</taxon>
        <taxon>50 kb inversion clade</taxon>
        <taxon>dalbergioids sensu lato</taxon>
        <taxon>Dalbergieae</taxon>
        <taxon>Pterocarpus clade</taxon>
        <taxon>Arachis</taxon>
    </lineage>
</organism>